<protein>
    <recommendedName>
        <fullName evidence="4">Prepilin-type N-terminal cleavage/methylation domain-containing protein</fullName>
    </recommendedName>
</protein>
<evidence type="ECO:0000313" key="2">
    <source>
        <dbReference type="EMBL" id="RWZ79528.1"/>
    </source>
</evidence>
<name>A0A4Q0AJ71_9BACT</name>
<keyword evidence="3" id="KW-1185">Reference proteome</keyword>
<sequence length="210" mass="22881">MRSHKLRVVRSDSGFTIIELLMAMAFLAFLLIFVVTATVQMMRSYSKGLTIKQMNQSGRSLAEEMIRDVRFASRSSVITSAVAQGRLCLGNAVYVWNPPGSTNGENKFSNGQAVDIARLTDSSGVYCADPTRPIPLSATKVASQQVRVPEMNVNLSADGRLIKFKFVISSNGDSRPVLLDGRWQCPTGPDGYFCAVATFDETVFLRNGGG</sequence>
<keyword evidence="1" id="KW-1133">Transmembrane helix</keyword>
<dbReference type="EMBL" id="SCKW01000008">
    <property type="protein sequence ID" value="RWZ79528.1"/>
    <property type="molecule type" value="Genomic_DNA"/>
</dbReference>
<keyword evidence="1" id="KW-0812">Transmembrane</keyword>
<comment type="caution">
    <text evidence="2">The sequence shown here is derived from an EMBL/GenBank/DDBJ whole genome shotgun (WGS) entry which is preliminary data.</text>
</comment>
<dbReference type="AlphaFoldDB" id="A0A4Q0AJ71"/>
<reference evidence="2" key="1">
    <citation type="submission" date="2019-01" db="EMBL/GenBank/DDBJ databases">
        <title>Genomic signatures and co-occurrence patterns of the ultra-small Saccharimodia (Patescibacteria phylum) suggest a symbiotic lifestyle.</title>
        <authorList>
            <person name="Lemos L."/>
            <person name="Medeiros J."/>
            <person name="Andreote F."/>
            <person name="Fernandes G."/>
            <person name="Varani A."/>
            <person name="Oliveira G."/>
            <person name="Pylro V."/>
        </authorList>
    </citation>
    <scope>NUCLEOTIDE SEQUENCE [LARGE SCALE GENOMIC DNA]</scope>
    <source>
        <strain evidence="2">AMD01</strain>
    </source>
</reference>
<dbReference type="Proteomes" id="UP000289269">
    <property type="component" value="Unassembled WGS sequence"/>
</dbReference>
<keyword evidence="1" id="KW-0472">Membrane</keyword>
<evidence type="ECO:0000313" key="3">
    <source>
        <dbReference type="Proteomes" id="UP000289269"/>
    </source>
</evidence>
<gene>
    <name evidence="2" type="ORF">EOT04_01290</name>
</gene>
<organism evidence="2 3">
    <name type="scientific">Candidatus Chaera renei</name>
    <dbReference type="NCBI Taxonomy" id="2506947"/>
    <lineage>
        <taxon>Bacteria</taxon>
        <taxon>Candidatus Saccharimonadota</taxon>
        <taxon>Candidatus Saccharimonadia</taxon>
        <taxon>Candidatus Saccharimonadales</taxon>
        <taxon>Candidatus Saccharimonadaceae</taxon>
        <taxon>Candidatus Chaera</taxon>
    </lineage>
</organism>
<evidence type="ECO:0008006" key="4">
    <source>
        <dbReference type="Google" id="ProtNLM"/>
    </source>
</evidence>
<feature type="transmembrane region" description="Helical" evidence="1">
    <location>
        <begin position="20"/>
        <end position="39"/>
    </location>
</feature>
<proteinExistence type="predicted"/>
<accession>A0A4Q0AJ71</accession>
<evidence type="ECO:0000256" key="1">
    <source>
        <dbReference type="SAM" id="Phobius"/>
    </source>
</evidence>